<dbReference type="Gene3D" id="3.40.50.2000">
    <property type="entry name" value="Glycogen Phosphorylase B"/>
    <property type="match status" value="2"/>
</dbReference>
<dbReference type="InterPro" id="IPR028098">
    <property type="entry name" value="Glyco_trans_4-like_N"/>
</dbReference>
<evidence type="ECO:0000313" key="4">
    <source>
        <dbReference type="EMBL" id="TWI01932.1"/>
    </source>
</evidence>
<keyword evidence="1" id="KW-0812">Transmembrane</keyword>
<keyword evidence="5" id="KW-1185">Reference proteome</keyword>
<evidence type="ECO:0000259" key="2">
    <source>
        <dbReference type="Pfam" id="PF00534"/>
    </source>
</evidence>
<dbReference type="PANTHER" id="PTHR12526">
    <property type="entry name" value="GLYCOSYLTRANSFERASE"/>
    <property type="match status" value="1"/>
</dbReference>
<dbReference type="OrthoDB" id="9783380at2"/>
<accession>A0A562L2S0</accession>
<dbReference type="CDD" id="cd03801">
    <property type="entry name" value="GT4_PimA-like"/>
    <property type="match status" value="1"/>
</dbReference>
<feature type="transmembrane region" description="Helical" evidence="1">
    <location>
        <begin position="61"/>
        <end position="78"/>
    </location>
</feature>
<feature type="domain" description="Glycosyl transferase family 1" evidence="2">
    <location>
        <begin position="194"/>
        <end position="345"/>
    </location>
</feature>
<dbReference type="Proteomes" id="UP000317176">
    <property type="component" value="Unassembled WGS sequence"/>
</dbReference>
<evidence type="ECO:0000313" key="5">
    <source>
        <dbReference type="Proteomes" id="UP000317176"/>
    </source>
</evidence>
<dbReference type="InterPro" id="IPR001296">
    <property type="entry name" value="Glyco_trans_1"/>
</dbReference>
<proteinExistence type="predicted"/>
<name>A0A562L2S0_9BRAD</name>
<dbReference type="SUPFAM" id="SSF53756">
    <property type="entry name" value="UDP-Glycosyltransferase/glycogen phosphorylase"/>
    <property type="match status" value="1"/>
</dbReference>
<organism evidence="4 5">
    <name type="scientific">Bradyrhizobium daqingense</name>
    <dbReference type="NCBI Taxonomy" id="993502"/>
    <lineage>
        <taxon>Bacteria</taxon>
        <taxon>Pseudomonadati</taxon>
        <taxon>Pseudomonadota</taxon>
        <taxon>Alphaproteobacteria</taxon>
        <taxon>Hyphomicrobiales</taxon>
        <taxon>Nitrobacteraceae</taxon>
        <taxon>Bradyrhizobium</taxon>
    </lineage>
</organism>
<keyword evidence="1" id="KW-0472">Membrane</keyword>
<comment type="caution">
    <text evidence="4">The sequence shown here is derived from an EMBL/GenBank/DDBJ whole genome shotgun (WGS) entry which is preliminary data.</text>
</comment>
<dbReference type="RefSeq" id="WP_145637881.1">
    <property type="nucleotide sequence ID" value="NZ_CP088014.1"/>
</dbReference>
<feature type="domain" description="Glycosyltransferase subfamily 4-like N-terminal" evidence="3">
    <location>
        <begin position="50"/>
        <end position="177"/>
    </location>
</feature>
<evidence type="ECO:0000256" key="1">
    <source>
        <dbReference type="SAM" id="Phobius"/>
    </source>
</evidence>
<dbReference type="EMBL" id="VLKL01000012">
    <property type="protein sequence ID" value="TWI01932.1"/>
    <property type="molecule type" value="Genomic_DNA"/>
</dbReference>
<keyword evidence="1" id="KW-1133">Transmembrane helix</keyword>
<dbReference type="PANTHER" id="PTHR12526:SF631">
    <property type="entry name" value="BLL6306 PROTEIN"/>
    <property type="match status" value="1"/>
</dbReference>
<dbReference type="Pfam" id="PF13439">
    <property type="entry name" value="Glyco_transf_4"/>
    <property type="match status" value="1"/>
</dbReference>
<dbReference type="GO" id="GO:0016757">
    <property type="term" value="F:glycosyltransferase activity"/>
    <property type="evidence" value="ECO:0007669"/>
    <property type="project" value="InterPro"/>
</dbReference>
<dbReference type="Pfam" id="PF00534">
    <property type="entry name" value="Glycos_transf_1"/>
    <property type="match status" value="1"/>
</dbReference>
<sequence length="386" mass="41689">MKLSAEKRSHSGEVRVLVATPLGLNGRGGIDRLNDAIFETLGTTSDTTVVAERLVTRGQRGLFAAQFVFFFALIKLILRRVTGKIDLLHINLSDWGSSYRKATLGAAARMLGIPYVVHLHGAVFDEFWGAAPRRLATAIDNLFRHSRKIIVLGNYWAETVKSRVPDAADRIVILPNATRAASHVRMPPTDSRVRITSLGQLGERKGTPQLIEALSQLSSKPGWVATIAGDGGVNEARSRIAEIGLKDRVAVPGWLGPDDTAELLSRTDVLVLPTFAENLPMVILEAFAHGVPVISTPVGAIPEVVQSGRNGILVPVGDVEALVAAIDQLIESPTMRASLGEAARRDHSTKYEITTYVSTLAEIWADLAATPRFNSRTSMGLGEVRS</sequence>
<evidence type="ECO:0000259" key="3">
    <source>
        <dbReference type="Pfam" id="PF13439"/>
    </source>
</evidence>
<keyword evidence="4" id="KW-0808">Transferase</keyword>
<gene>
    <name evidence="4" type="ORF">IQ17_04291</name>
</gene>
<protein>
    <submittedName>
        <fullName evidence="4">Glycosyltransferase involved in cell wall biosynthesis</fullName>
    </submittedName>
</protein>
<reference evidence="4 5" key="1">
    <citation type="journal article" date="2015" name="Stand. Genomic Sci.">
        <title>Genomic Encyclopedia of Bacterial and Archaeal Type Strains, Phase III: the genomes of soil and plant-associated and newly described type strains.</title>
        <authorList>
            <person name="Whitman W.B."/>
            <person name="Woyke T."/>
            <person name="Klenk H.P."/>
            <person name="Zhou Y."/>
            <person name="Lilburn T.G."/>
            <person name="Beck B.J."/>
            <person name="De Vos P."/>
            <person name="Vandamme P."/>
            <person name="Eisen J.A."/>
            <person name="Garrity G."/>
            <person name="Hugenholtz P."/>
            <person name="Kyrpides N.C."/>
        </authorList>
    </citation>
    <scope>NUCLEOTIDE SEQUENCE [LARGE SCALE GENOMIC DNA]</scope>
    <source>
        <strain evidence="4 5">CGMCC 1.10947</strain>
    </source>
</reference>
<dbReference type="AlphaFoldDB" id="A0A562L2S0"/>